<dbReference type="EMBL" id="JAENGZ010002518">
    <property type="protein sequence ID" value="KAG6943501.1"/>
    <property type="molecule type" value="Genomic_DNA"/>
</dbReference>
<gene>
    <name evidence="1" type="ORF">JG687_00018414</name>
</gene>
<reference evidence="1" key="1">
    <citation type="submission" date="2021-01" db="EMBL/GenBank/DDBJ databases">
        <title>Phytophthora aleatoria, a newly-described species from Pinus radiata is distinct from Phytophthora cactorum isolates based on comparative genomics.</title>
        <authorList>
            <person name="Mcdougal R."/>
            <person name="Panda P."/>
            <person name="Williams N."/>
            <person name="Studholme D.J."/>
        </authorList>
    </citation>
    <scope>NUCLEOTIDE SEQUENCE</scope>
    <source>
        <strain evidence="1">NZFS 3830</strain>
    </source>
</reference>
<sequence length="178" mass="19766">MKATNATVTSKTPKKQRLPMSYWRKTPGALSLNHDRRAVVDPTPLPLVILSVDREDRLAGRAIRMTMILGQARQNLELDRPGPRDPAAQQAVLVAILPDLQDPCPVALDPRHRASIHLDLLGPEPDPPRPVARVALKAVLRPDRLSLFPSRRPLRIYSQRTLSGPIMTSYQVDSSLVS</sequence>
<evidence type="ECO:0000313" key="1">
    <source>
        <dbReference type="EMBL" id="KAG6943501.1"/>
    </source>
</evidence>
<dbReference type="AlphaFoldDB" id="A0A8T1TKZ0"/>
<organism evidence="1 2">
    <name type="scientific">Phytophthora cactorum</name>
    <dbReference type="NCBI Taxonomy" id="29920"/>
    <lineage>
        <taxon>Eukaryota</taxon>
        <taxon>Sar</taxon>
        <taxon>Stramenopiles</taxon>
        <taxon>Oomycota</taxon>
        <taxon>Peronosporomycetes</taxon>
        <taxon>Peronosporales</taxon>
        <taxon>Peronosporaceae</taxon>
        <taxon>Phytophthora</taxon>
    </lineage>
</organism>
<dbReference type="OrthoDB" id="134150at2759"/>
<protein>
    <submittedName>
        <fullName evidence="1">Uncharacterized protein</fullName>
    </submittedName>
</protein>
<comment type="caution">
    <text evidence="1">The sequence shown here is derived from an EMBL/GenBank/DDBJ whole genome shotgun (WGS) entry which is preliminary data.</text>
</comment>
<accession>A0A8T1TKZ0</accession>
<proteinExistence type="predicted"/>
<dbReference type="VEuPathDB" id="FungiDB:PC110_g12783"/>
<evidence type="ECO:0000313" key="2">
    <source>
        <dbReference type="Proteomes" id="UP000688947"/>
    </source>
</evidence>
<dbReference type="Proteomes" id="UP000688947">
    <property type="component" value="Unassembled WGS sequence"/>
</dbReference>
<name>A0A8T1TKZ0_9STRA</name>